<comment type="domain">
    <text evidence="6">A pair of annexin repeats may form one binding site for calcium and phospholipid.</text>
</comment>
<evidence type="ECO:0000256" key="4">
    <source>
        <dbReference type="ARBA" id="ARBA00023216"/>
    </source>
</evidence>
<evidence type="ECO:0000313" key="9">
    <source>
        <dbReference type="Proteomes" id="UP001497482"/>
    </source>
</evidence>
<evidence type="ECO:0000256" key="6">
    <source>
        <dbReference type="RuleBase" id="RU003540"/>
    </source>
</evidence>
<reference evidence="8 9" key="1">
    <citation type="submission" date="2024-04" db="EMBL/GenBank/DDBJ databases">
        <authorList>
            <person name="Waldvogel A.-M."/>
            <person name="Schoenle A."/>
        </authorList>
    </citation>
    <scope>NUCLEOTIDE SEQUENCE [LARGE SCALE GENOMIC DNA]</scope>
</reference>
<dbReference type="SMART" id="SM00335">
    <property type="entry name" value="ANX"/>
    <property type="match status" value="4"/>
</dbReference>
<gene>
    <name evidence="8" type="ORF">KC01_LOCUS1902</name>
</gene>
<dbReference type="InterPro" id="IPR018502">
    <property type="entry name" value="Annexin_repeat"/>
</dbReference>
<dbReference type="GO" id="GO:0005544">
    <property type="term" value="F:calcium-dependent phospholipid binding"/>
    <property type="evidence" value="ECO:0007669"/>
    <property type="project" value="UniProtKB-KW"/>
</dbReference>
<dbReference type="SUPFAM" id="SSF47874">
    <property type="entry name" value="Annexin"/>
    <property type="match status" value="1"/>
</dbReference>
<dbReference type="PANTHER" id="PTHR10502">
    <property type="entry name" value="ANNEXIN"/>
    <property type="match status" value="1"/>
</dbReference>
<keyword evidence="5 6" id="KW-0111">Calcium/phospholipid-binding</keyword>
<keyword evidence="2 6" id="KW-0677">Repeat</keyword>
<feature type="region of interest" description="Disordered" evidence="7">
    <location>
        <begin position="1"/>
        <end position="46"/>
    </location>
</feature>
<dbReference type="AlphaFoldDB" id="A0AAV2IZJ7"/>
<dbReference type="GO" id="GO:0005509">
    <property type="term" value="F:calcium ion binding"/>
    <property type="evidence" value="ECO:0007669"/>
    <property type="project" value="InterPro"/>
</dbReference>
<dbReference type="FunFam" id="1.10.220.10:FF:000003">
    <property type="entry name" value="Annexin"/>
    <property type="match status" value="1"/>
</dbReference>
<dbReference type="FunFam" id="1.10.220.10:FF:000002">
    <property type="entry name" value="Annexin"/>
    <property type="match status" value="1"/>
</dbReference>
<evidence type="ECO:0000256" key="1">
    <source>
        <dbReference type="ARBA" id="ARBA00007831"/>
    </source>
</evidence>
<dbReference type="FunFam" id="1.10.220.10:FF:000001">
    <property type="entry name" value="Annexin"/>
    <property type="match status" value="1"/>
</dbReference>
<proteinExistence type="inferred from homology"/>
<evidence type="ECO:0000256" key="7">
    <source>
        <dbReference type="SAM" id="MobiDB-lite"/>
    </source>
</evidence>
<keyword evidence="9" id="KW-1185">Reference proteome</keyword>
<dbReference type="Gene3D" id="1.10.220.10">
    <property type="entry name" value="Annexin"/>
    <property type="match status" value="4"/>
</dbReference>
<keyword evidence="3 6" id="KW-0106">Calcium</keyword>
<dbReference type="PANTHER" id="PTHR10502:SF28">
    <property type="entry name" value="ANNEXIN A4"/>
    <property type="match status" value="1"/>
</dbReference>
<dbReference type="GO" id="GO:0005634">
    <property type="term" value="C:nucleus"/>
    <property type="evidence" value="ECO:0007669"/>
    <property type="project" value="TreeGrafter"/>
</dbReference>
<organism evidence="8 9">
    <name type="scientific">Knipowitschia caucasica</name>
    <name type="common">Caucasian dwarf goby</name>
    <name type="synonym">Pomatoschistus caucasicus</name>
    <dbReference type="NCBI Taxonomy" id="637954"/>
    <lineage>
        <taxon>Eukaryota</taxon>
        <taxon>Metazoa</taxon>
        <taxon>Chordata</taxon>
        <taxon>Craniata</taxon>
        <taxon>Vertebrata</taxon>
        <taxon>Euteleostomi</taxon>
        <taxon>Actinopterygii</taxon>
        <taxon>Neopterygii</taxon>
        <taxon>Teleostei</taxon>
        <taxon>Neoteleostei</taxon>
        <taxon>Acanthomorphata</taxon>
        <taxon>Gobiaria</taxon>
        <taxon>Gobiiformes</taxon>
        <taxon>Gobioidei</taxon>
        <taxon>Gobiidae</taxon>
        <taxon>Gobiinae</taxon>
        <taxon>Knipowitschia</taxon>
    </lineage>
</organism>
<dbReference type="FunFam" id="1.10.220.10:FF:000004">
    <property type="entry name" value="Annexin"/>
    <property type="match status" value="1"/>
</dbReference>
<dbReference type="PROSITE" id="PS51897">
    <property type="entry name" value="ANNEXIN_2"/>
    <property type="match status" value="4"/>
</dbReference>
<protein>
    <recommendedName>
        <fullName evidence="6">Annexin</fullName>
    </recommendedName>
</protein>
<dbReference type="EMBL" id="OZ035823">
    <property type="protein sequence ID" value="CAL1569468.1"/>
    <property type="molecule type" value="Genomic_DNA"/>
</dbReference>
<dbReference type="InterPro" id="IPR001464">
    <property type="entry name" value="Annexin"/>
</dbReference>
<dbReference type="GO" id="GO:0005737">
    <property type="term" value="C:cytoplasm"/>
    <property type="evidence" value="ECO:0007669"/>
    <property type="project" value="TreeGrafter"/>
</dbReference>
<dbReference type="PRINTS" id="PR00196">
    <property type="entry name" value="ANNEXIN"/>
</dbReference>
<keyword evidence="4 6" id="KW-0041">Annexin</keyword>
<dbReference type="GO" id="GO:0012506">
    <property type="term" value="C:vesicle membrane"/>
    <property type="evidence" value="ECO:0007669"/>
    <property type="project" value="TreeGrafter"/>
</dbReference>
<dbReference type="InterPro" id="IPR037104">
    <property type="entry name" value="Annexin_sf"/>
</dbReference>
<evidence type="ECO:0000313" key="8">
    <source>
        <dbReference type="EMBL" id="CAL1569468.1"/>
    </source>
</evidence>
<evidence type="ECO:0000256" key="5">
    <source>
        <dbReference type="ARBA" id="ARBA00023302"/>
    </source>
</evidence>
<name>A0AAV2IZJ7_KNICA</name>
<dbReference type="PROSITE" id="PS00223">
    <property type="entry name" value="ANNEXIN_1"/>
    <property type="match status" value="3"/>
</dbReference>
<comment type="similarity">
    <text evidence="1 6">Belongs to the annexin family.</text>
</comment>
<dbReference type="GO" id="GO:0005886">
    <property type="term" value="C:plasma membrane"/>
    <property type="evidence" value="ECO:0007669"/>
    <property type="project" value="TreeGrafter"/>
</dbReference>
<dbReference type="InterPro" id="IPR018252">
    <property type="entry name" value="Annexin_repeat_CS"/>
</dbReference>
<dbReference type="Pfam" id="PF00191">
    <property type="entry name" value="Annexin"/>
    <property type="match status" value="4"/>
</dbReference>
<accession>A0AAV2IZJ7</accession>
<sequence>MFPYSVTRSPLAPDSLSPAAATETHAQPTEPTPNPGLHIRSSEPESGRCHIHRYQTGVRGACVSLLREEDRVQHLGEGRVAVTVVSIKSCSLVSLCVSVRLSASLSLHTSLPQLFSFGSTSLTMAAIGNRGTVTEAPGFNAEQDVQKLREAMKGAGTKEAAIIEVLARRTITQRQRIKEAYKQSVGKDLADDLSSELSGNFRSVVLGLLMLAPVYDAYELRNAIKGAGTEEACLIDILSSRSNEEIKTVNAFYKKENGKTLEDDVCGDTSGMFQRVLVSLLTAGRDEGSSVDDAQAVQDAKDIFEAGEARWGTDEVKFLTVLCVRNRNHLLKVFEEYRKVSGREIEESIKREMSGSLEDVFLAIVKCIRSKPAFFAERLYKSMKGLGTTDSVLIRIMVSRAEIDMLDIKAEFKNIYKKTLHSFIKGDTSGDYRTILLELCGGE</sequence>
<evidence type="ECO:0000256" key="2">
    <source>
        <dbReference type="ARBA" id="ARBA00022737"/>
    </source>
</evidence>
<dbReference type="Proteomes" id="UP001497482">
    <property type="component" value="Chromosome 1"/>
</dbReference>
<evidence type="ECO:0000256" key="3">
    <source>
        <dbReference type="ARBA" id="ARBA00022837"/>
    </source>
</evidence>
<feature type="compositionally biased region" description="Low complexity" evidence="7">
    <location>
        <begin position="9"/>
        <end position="21"/>
    </location>
</feature>
<dbReference type="GO" id="GO:0001786">
    <property type="term" value="F:phosphatidylserine binding"/>
    <property type="evidence" value="ECO:0007669"/>
    <property type="project" value="TreeGrafter"/>
</dbReference>